<feature type="domain" description="F-box/LRR-repeat protein 15/At3g58940/PEG3-like LRR" evidence="4">
    <location>
        <begin position="571"/>
        <end position="755"/>
    </location>
</feature>
<feature type="compositionally biased region" description="Polar residues" evidence="3">
    <location>
        <begin position="395"/>
        <end position="404"/>
    </location>
</feature>
<accession>A0A3L6QLL7</accession>
<name>A0A3L6QLL7_PANMI</name>
<feature type="compositionally biased region" description="Polar residues" evidence="3">
    <location>
        <begin position="268"/>
        <end position="287"/>
    </location>
</feature>
<reference evidence="6" key="1">
    <citation type="journal article" date="2019" name="Nat. Commun.">
        <title>The genome of broomcorn millet.</title>
        <authorList>
            <person name="Zou C."/>
            <person name="Miki D."/>
            <person name="Li D."/>
            <person name="Tang Q."/>
            <person name="Xiao L."/>
            <person name="Rajput S."/>
            <person name="Deng P."/>
            <person name="Jia W."/>
            <person name="Huang R."/>
            <person name="Zhang M."/>
            <person name="Sun Y."/>
            <person name="Hu J."/>
            <person name="Fu X."/>
            <person name="Schnable P.S."/>
            <person name="Li F."/>
            <person name="Zhang H."/>
            <person name="Feng B."/>
            <person name="Zhu X."/>
            <person name="Liu R."/>
            <person name="Schnable J.C."/>
            <person name="Zhu J.-K."/>
            <person name="Zhang H."/>
        </authorList>
    </citation>
    <scope>NUCLEOTIDE SEQUENCE [LARGE SCALE GENOMIC DNA]</scope>
</reference>
<dbReference type="EMBL" id="PQIB02000012">
    <property type="protein sequence ID" value="RLM80877.1"/>
    <property type="molecule type" value="Genomic_DNA"/>
</dbReference>
<dbReference type="PANTHER" id="PTHR45644:SF73">
    <property type="entry name" value="AAA-TYPE ATPASE FAMILY PROTEIN"/>
    <property type="match status" value="1"/>
</dbReference>
<dbReference type="InterPro" id="IPR055411">
    <property type="entry name" value="LRR_FXL15/At3g58940/PEG3-like"/>
</dbReference>
<dbReference type="Pfam" id="PF24758">
    <property type="entry name" value="LRR_At5g56370"/>
    <property type="match status" value="1"/>
</dbReference>
<feature type="compositionally biased region" description="Basic and acidic residues" evidence="3">
    <location>
        <begin position="405"/>
        <end position="419"/>
    </location>
</feature>
<feature type="region of interest" description="Disordered" evidence="3">
    <location>
        <begin position="1"/>
        <end position="63"/>
    </location>
</feature>
<sequence length="876" mass="95060">MAVTSRQCGAAAASPGGDGSDGVGKDGRARGKRPSASPRTSPSPRKRGKAEVSEPKENAPAAVAGGAVTAEAAAAPAGLGEEAVAVPADSRFYLAVVQSINGAAFGFLGYSSMFWGIRLFNAISVLGLKFPGGSWWPGIGQTDQGQRWQSFKDGQQGILIPDSDDIEATIANSPYYVSGTANQMHLSSAFVNIEKEFGKCLLEISSQNRQILLSGPPGSEGYQEALIKTLAKHFGARILILDSLMLCGVSSKFKESLSELNMEKNGARASSSGADIVGTSNKNTLNSMPRAPAYGSRSQVVLASENTQFSNVGSRFESPTTDDVEPRPGSSGGKEVSSNAFEELIEVISEEGKSSKLIVLLKDVERLLAEYREWPESKLPLCVLIIGSQIQAQRDKNQQISSGSKPEKSRSGTESRNNLKDLFPNKISIEVPQNEEQLSYLMKELEYDTEMLKARADAVNIDEAMSSERIRNTLGAFLPSPDSKMVGYKNQYVDLWSCGQAREPWAETWRRLPLVFHDADVVEAVEISLPDYVKREWHDETGSISMVLKKHPGPIQCFRVDRTACPGPGLLREWVDTPSAKEVRDLVLVNVTRPTEELEFPLHRLRSRSLRSLALGFFGLAALGLNCCNNLVTVRNLNLSGRRFSGQALSAVICSLPELSGLTGLAIESRTLETLHFWKCSASAITVVSALALHALTAGLVPYPALKTVFVDLRSVEALRMLHHLALHLHRLKTGHAVWAVMALPCLDTLVVGVQFGMSGQAPRSDDLSPHGDDAKAWSFDYIPRCLTHSLQQLVMIHYRAGSEEIAVVRCLLAAATGLVSVTLVPHATVPLEEHDAAAAAAFDTCPRRPRPVLSPYTETLCWMLHRPQQQAKDVL</sequence>
<feature type="region of interest" description="Disordered" evidence="3">
    <location>
        <begin position="395"/>
        <end position="419"/>
    </location>
</feature>
<dbReference type="OrthoDB" id="681811at2759"/>
<dbReference type="Proteomes" id="UP000275267">
    <property type="component" value="Unassembled WGS sequence"/>
</dbReference>
<proteinExistence type="predicted"/>
<evidence type="ECO:0000256" key="1">
    <source>
        <dbReference type="ARBA" id="ARBA00022741"/>
    </source>
</evidence>
<feature type="region of interest" description="Disordered" evidence="3">
    <location>
        <begin position="264"/>
        <end position="290"/>
    </location>
</feature>
<organism evidence="5 6">
    <name type="scientific">Panicum miliaceum</name>
    <name type="common">Proso millet</name>
    <name type="synonym">Broomcorn millet</name>
    <dbReference type="NCBI Taxonomy" id="4540"/>
    <lineage>
        <taxon>Eukaryota</taxon>
        <taxon>Viridiplantae</taxon>
        <taxon>Streptophyta</taxon>
        <taxon>Embryophyta</taxon>
        <taxon>Tracheophyta</taxon>
        <taxon>Spermatophyta</taxon>
        <taxon>Magnoliopsida</taxon>
        <taxon>Liliopsida</taxon>
        <taxon>Poales</taxon>
        <taxon>Poaceae</taxon>
        <taxon>PACMAD clade</taxon>
        <taxon>Panicoideae</taxon>
        <taxon>Panicodae</taxon>
        <taxon>Paniceae</taxon>
        <taxon>Panicinae</taxon>
        <taxon>Panicum</taxon>
        <taxon>Panicum sect. Panicum</taxon>
    </lineage>
</organism>
<dbReference type="PANTHER" id="PTHR45644">
    <property type="entry name" value="AAA ATPASE, PUTATIVE (AFU_ORTHOLOGUE AFUA_2G12920)-RELATED-RELATED"/>
    <property type="match status" value="1"/>
</dbReference>
<evidence type="ECO:0000259" key="4">
    <source>
        <dbReference type="Pfam" id="PF24758"/>
    </source>
</evidence>
<protein>
    <recommendedName>
        <fullName evidence="4">F-box/LRR-repeat protein 15/At3g58940/PEG3-like LRR domain-containing protein</fullName>
    </recommendedName>
</protein>
<keyword evidence="6" id="KW-1185">Reference proteome</keyword>
<evidence type="ECO:0000256" key="2">
    <source>
        <dbReference type="ARBA" id="ARBA00022840"/>
    </source>
</evidence>
<evidence type="ECO:0000256" key="3">
    <source>
        <dbReference type="SAM" id="MobiDB-lite"/>
    </source>
</evidence>
<gene>
    <name evidence="5" type="ORF">C2845_PM12G03430</name>
</gene>
<evidence type="ECO:0000313" key="5">
    <source>
        <dbReference type="EMBL" id="RLM80877.1"/>
    </source>
</evidence>
<dbReference type="SUPFAM" id="SSF52047">
    <property type="entry name" value="RNI-like"/>
    <property type="match status" value="1"/>
</dbReference>
<dbReference type="InterPro" id="IPR051701">
    <property type="entry name" value="Mito_OM_Translocase_MSP1"/>
</dbReference>
<dbReference type="GO" id="GO:0005524">
    <property type="term" value="F:ATP binding"/>
    <property type="evidence" value="ECO:0007669"/>
    <property type="project" value="UniProtKB-KW"/>
</dbReference>
<keyword evidence="2" id="KW-0067">ATP-binding</keyword>
<keyword evidence="1" id="KW-0547">Nucleotide-binding</keyword>
<feature type="compositionally biased region" description="Low complexity" evidence="3">
    <location>
        <begin position="34"/>
        <end position="43"/>
    </location>
</feature>
<feature type="compositionally biased region" description="Polar residues" evidence="3">
    <location>
        <begin position="311"/>
        <end position="321"/>
    </location>
</feature>
<dbReference type="STRING" id="4540.A0A3L6QLL7"/>
<dbReference type="AlphaFoldDB" id="A0A3L6QLL7"/>
<evidence type="ECO:0000313" key="6">
    <source>
        <dbReference type="Proteomes" id="UP000275267"/>
    </source>
</evidence>
<dbReference type="GO" id="GO:0005741">
    <property type="term" value="C:mitochondrial outer membrane"/>
    <property type="evidence" value="ECO:0007669"/>
    <property type="project" value="TreeGrafter"/>
</dbReference>
<comment type="caution">
    <text evidence="5">The sequence shown here is derived from an EMBL/GenBank/DDBJ whole genome shotgun (WGS) entry which is preliminary data.</text>
</comment>
<feature type="region of interest" description="Disordered" evidence="3">
    <location>
        <begin position="311"/>
        <end position="336"/>
    </location>
</feature>